<reference evidence="1" key="1">
    <citation type="submission" date="2021-02" db="EMBL/GenBank/DDBJ databases">
        <authorList>
            <person name="Nowell W R."/>
        </authorList>
    </citation>
    <scope>NUCLEOTIDE SEQUENCE</scope>
</reference>
<dbReference type="Proteomes" id="UP000682733">
    <property type="component" value="Unassembled WGS sequence"/>
</dbReference>
<dbReference type="EMBL" id="CAJOBA010039516">
    <property type="protein sequence ID" value="CAF4078690.1"/>
    <property type="molecule type" value="Genomic_DNA"/>
</dbReference>
<organism evidence="1 5">
    <name type="scientific">Didymodactylos carnosus</name>
    <dbReference type="NCBI Taxonomy" id="1234261"/>
    <lineage>
        <taxon>Eukaryota</taxon>
        <taxon>Metazoa</taxon>
        <taxon>Spiralia</taxon>
        <taxon>Gnathifera</taxon>
        <taxon>Rotifera</taxon>
        <taxon>Eurotatoria</taxon>
        <taxon>Bdelloidea</taxon>
        <taxon>Philodinida</taxon>
        <taxon>Philodinidae</taxon>
        <taxon>Didymodactylos</taxon>
    </lineage>
</organism>
<evidence type="ECO:0000313" key="3">
    <source>
        <dbReference type="EMBL" id="CAF4025051.1"/>
    </source>
</evidence>
<keyword evidence="5" id="KW-1185">Reference proteome</keyword>
<dbReference type="Proteomes" id="UP000681722">
    <property type="component" value="Unassembled WGS sequence"/>
</dbReference>
<dbReference type="Proteomes" id="UP000677228">
    <property type="component" value="Unassembled WGS sequence"/>
</dbReference>
<accession>A0A815AA64</accession>
<dbReference type="EMBL" id="CAJNOQ010010512">
    <property type="protein sequence ID" value="CAF1253879.1"/>
    <property type="molecule type" value="Genomic_DNA"/>
</dbReference>
<sequence>MLKLKTIILVFFAVSYCYSWPVYYPSTFLFQNNPYLYYVDNNNLQINSYIRSCLQYFSYDRLTRHVSYNFLTCNGHYLTKINYKIRILNGRIELLKSILIQYDGPNRQLQMICDSMINYCYHYFRSFYLRYGLYLKLKIYCGTSDDESITKINVTPYIDYVDANNWAIKFDVNTGEVLNDPLICRINLHELTHLFGLEDAYYDHHCPNRQLQSYYNLMTNPWTQEYLELTFNQIEKILYPLCNDR</sequence>
<proteinExistence type="predicted"/>
<dbReference type="EMBL" id="CAJOBC010015709">
    <property type="protein sequence ID" value="CAF4025051.1"/>
    <property type="molecule type" value="Genomic_DNA"/>
</dbReference>
<dbReference type="AlphaFoldDB" id="A0A815AA64"/>
<protein>
    <submittedName>
        <fullName evidence="1">Uncharacterized protein</fullName>
    </submittedName>
</protein>
<evidence type="ECO:0000313" key="5">
    <source>
        <dbReference type="Proteomes" id="UP000663829"/>
    </source>
</evidence>
<gene>
    <name evidence="1" type="ORF">GPM918_LOCUS26267</name>
    <name evidence="2" type="ORF">OVA965_LOCUS27296</name>
    <name evidence="3" type="ORF">SRO942_LOCUS26384</name>
    <name evidence="4" type="ORF">TMI583_LOCUS28040</name>
</gene>
<evidence type="ECO:0000313" key="1">
    <source>
        <dbReference type="EMBL" id="CAF1253879.1"/>
    </source>
</evidence>
<comment type="caution">
    <text evidence="1">The sequence shown here is derived from an EMBL/GenBank/DDBJ whole genome shotgun (WGS) entry which is preliminary data.</text>
</comment>
<evidence type="ECO:0000313" key="4">
    <source>
        <dbReference type="EMBL" id="CAF4078690.1"/>
    </source>
</evidence>
<dbReference type="Proteomes" id="UP000663829">
    <property type="component" value="Unassembled WGS sequence"/>
</dbReference>
<dbReference type="EMBL" id="CAJNOK010017957">
    <property type="protein sequence ID" value="CAF1273427.1"/>
    <property type="molecule type" value="Genomic_DNA"/>
</dbReference>
<evidence type="ECO:0000313" key="2">
    <source>
        <dbReference type="EMBL" id="CAF1273427.1"/>
    </source>
</evidence>
<name>A0A815AA64_9BILA</name>